<dbReference type="Pfam" id="PF03639">
    <property type="entry name" value="Glyco_hydro_81"/>
    <property type="match status" value="2"/>
</dbReference>
<evidence type="ECO:0000256" key="6">
    <source>
        <dbReference type="ARBA" id="ARBA00023295"/>
    </source>
</evidence>
<evidence type="ECO:0000256" key="4">
    <source>
        <dbReference type="ARBA" id="ARBA00022801"/>
    </source>
</evidence>
<evidence type="ECO:0000259" key="10">
    <source>
        <dbReference type="Pfam" id="PF03639"/>
    </source>
</evidence>
<dbReference type="PANTHER" id="PTHR31983:SF0">
    <property type="entry name" value="GLUCAN ENDO-1,3-BETA-D-GLUCOSIDASE 2"/>
    <property type="match status" value="1"/>
</dbReference>
<dbReference type="InterPro" id="IPR040720">
    <property type="entry name" value="GH81_C"/>
</dbReference>
<evidence type="ECO:0000313" key="12">
    <source>
        <dbReference type="EMBL" id="CAE0467579.1"/>
    </source>
</evidence>
<feature type="compositionally biased region" description="Polar residues" evidence="9">
    <location>
        <begin position="35"/>
        <end position="51"/>
    </location>
</feature>
<dbReference type="Pfam" id="PF17652">
    <property type="entry name" value="Glyco_hydro81C"/>
    <property type="match status" value="1"/>
</dbReference>
<name>A0A7S3Q7I6_9STRA</name>
<keyword evidence="7" id="KW-0961">Cell wall biogenesis/degradation</keyword>
<keyword evidence="5" id="KW-0119">Carbohydrate metabolism</keyword>
<feature type="domain" description="Glycosyl hydrolase family 81 N-terminal" evidence="10">
    <location>
        <begin position="770"/>
        <end position="826"/>
    </location>
</feature>
<feature type="compositionally biased region" description="Low complexity" evidence="9">
    <location>
        <begin position="197"/>
        <end position="209"/>
    </location>
</feature>
<evidence type="ECO:0000256" key="7">
    <source>
        <dbReference type="ARBA" id="ARBA00023316"/>
    </source>
</evidence>
<gene>
    <name evidence="12" type="ORF">CDEB00056_LOCUS12431</name>
</gene>
<dbReference type="GO" id="GO:0071555">
    <property type="term" value="P:cell wall organization"/>
    <property type="evidence" value="ECO:0007669"/>
    <property type="project" value="UniProtKB-KW"/>
</dbReference>
<accession>A0A7S3Q7I6</accession>
<keyword evidence="4" id="KW-0378">Hydrolase</keyword>
<evidence type="ECO:0000256" key="9">
    <source>
        <dbReference type="SAM" id="MobiDB-lite"/>
    </source>
</evidence>
<feature type="region of interest" description="Disordered" evidence="9">
    <location>
        <begin position="158"/>
        <end position="220"/>
    </location>
</feature>
<feature type="region of interest" description="Disordered" evidence="9">
    <location>
        <begin position="1"/>
        <end position="128"/>
    </location>
</feature>
<dbReference type="InterPro" id="IPR040451">
    <property type="entry name" value="GH81_N"/>
</dbReference>
<dbReference type="EMBL" id="HBIO01016126">
    <property type="protein sequence ID" value="CAE0467579.1"/>
    <property type="molecule type" value="Transcribed_RNA"/>
</dbReference>
<dbReference type="GO" id="GO:0042973">
    <property type="term" value="F:glucan endo-1,3-beta-D-glucosidase activity"/>
    <property type="evidence" value="ECO:0007669"/>
    <property type="project" value="UniProtKB-EC"/>
</dbReference>
<dbReference type="PROSITE" id="PS52008">
    <property type="entry name" value="GH81"/>
    <property type="match status" value="1"/>
</dbReference>
<evidence type="ECO:0000259" key="11">
    <source>
        <dbReference type="Pfam" id="PF17652"/>
    </source>
</evidence>
<dbReference type="Gene3D" id="2.70.98.30">
    <property type="entry name" value="Golgi alpha-mannosidase II, domain 4"/>
    <property type="match status" value="1"/>
</dbReference>
<comment type="catalytic activity">
    <reaction evidence="1">
        <text>Hydrolysis of (1-&gt;3)-beta-D-glucosidic linkages in (1-&gt;3)-beta-D-glucans.</text>
        <dbReference type="EC" id="3.2.1.39"/>
    </reaction>
</comment>
<evidence type="ECO:0000256" key="8">
    <source>
        <dbReference type="ARBA" id="ARBA00023326"/>
    </source>
</evidence>
<feature type="compositionally biased region" description="Low complexity" evidence="9">
    <location>
        <begin position="104"/>
        <end position="114"/>
    </location>
</feature>
<dbReference type="GO" id="GO:0052861">
    <property type="term" value="F:endo-1,3(4)-beta-glucanase activity"/>
    <property type="evidence" value="ECO:0007669"/>
    <property type="project" value="InterPro"/>
</dbReference>
<organism evidence="12">
    <name type="scientific">Chaetoceros debilis</name>
    <dbReference type="NCBI Taxonomy" id="122233"/>
    <lineage>
        <taxon>Eukaryota</taxon>
        <taxon>Sar</taxon>
        <taxon>Stramenopiles</taxon>
        <taxon>Ochrophyta</taxon>
        <taxon>Bacillariophyta</taxon>
        <taxon>Coscinodiscophyceae</taxon>
        <taxon>Chaetocerotophycidae</taxon>
        <taxon>Chaetocerotales</taxon>
        <taxon>Chaetocerotaceae</taxon>
        <taxon>Chaetoceros</taxon>
    </lineage>
</organism>
<protein>
    <recommendedName>
        <fullName evidence="3">glucan endo-1,3-beta-D-glucosidase</fullName>
        <ecNumber evidence="3">3.2.1.39</ecNumber>
    </recommendedName>
</protein>
<sequence length="1281" mass="141216">MVKHAISSNESEDGLRGENILSSTDDEGSFVPITFSHSNVSDRSSQISDFQSEGGDDDPSSSSSLPLSTIEGSNHTTGNGSMNNRNRNRNRGGIDTHSQESDTESGSSSRKNAGSGSGSGSGSGIMYYGENTQEVSDDSEDDIQRHLRNAGYSSMMTAHHRHNHPAPPSSSHSATSSLGFSEADSTRDGTVHGHGNGSRSRSGSRSRNGNGNGNGKVFRDARVVMGRPTMDALKDGSRVLTREDNRSVTTILSGVVIVCIISIAYLDSRLGMNGNAANGNNNMNANSSRNRVSSNLKKGGNGGDRGVGDISSLAYFPFRDGTDFSPRGGLDSALSTSEYVPFTSRDRGGADGHENGNGSGGVPASEIVFPDLFHSSLKFQDNFTSIFSELVDNRGHDGGKEAKAKAATTGTDTKTTKANEKLAMPLLRVPFPSGAFWTNLVIQPTPDRGLSYPIMSYPYGYKWNPSLLQVSYPPLRRLSDDISIRDIFNPDLTFSTEETITKRNIVRFDPLSVTLRYYGNQVNGEAELTGKDPDAATSYWESYLVQGSPYLTMLYNRMTPILTPLSTFQTFTCPRGANGTYKEHATDIDPVAMNQTGATNFFGICTREESSNGRDVTLRGVQFLIHTQENLTWMCFASEPITLVFDGTSRRTIRSVGKFSGVLRFVLLPPPLHADNHLIRKGNTYESFPLSSSPGVRRLIYNAHTYPVGAKISWSFKDIPVAQMKHDYKTRQTNGNHRSQAFPRTVTVGTVNFEFITRSMHDNPNLRRTKTNTPLLMLALPHHARVLPIGQFVHDLDIKYQSIKGIMTPVLGDKWSYDEELTNIGFDDPESFQQVISTDENVKKIILDQVKKDLGRVLPTLGENMYGYGKQVARLAQLAHIAAVMEGHVHVDDTTIDKDTPSMSLSRRATGLLHKFVTEFLDGKNADNLVYDVNFGGIITKNGLENKEEDFGNGWYNDHHFHYGYILYAAATLGRLNSTFVSEYGTHVDSILYDVAHASNMNSDMSASAYFPFTRHKSWFDGHSFASGLFPFADGKSQESSSEAVNCYYGAYLWSSIRWGNTPGGTERINFAKLLLAMELRGAKTYWHMKDPSLTSRMDAIHALRAPPIYDPSFEESLMVGNLGMMDVTVATWFGTEKLYVHMINFMPVTAITKELFRRTYVEEEFERIINPMYDDVEMAWRGYCVADRAMIDPNAAWVDATKLRSYELDSALSQSQVYFWISSMDGFDSSSIAASPDERHPDRSHGTPEAASCLSHEGCKHLGLGGLCCPTESGDYLQCC</sequence>
<feature type="domain" description="Glycosyl hydrolase family 81 N-terminal" evidence="10">
    <location>
        <begin position="429"/>
        <end position="572"/>
    </location>
</feature>
<reference evidence="12" key="1">
    <citation type="submission" date="2021-01" db="EMBL/GenBank/DDBJ databases">
        <authorList>
            <person name="Corre E."/>
            <person name="Pelletier E."/>
            <person name="Niang G."/>
            <person name="Scheremetjew M."/>
            <person name="Finn R."/>
            <person name="Kale V."/>
            <person name="Holt S."/>
            <person name="Cochrane G."/>
            <person name="Meng A."/>
            <person name="Brown T."/>
            <person name="Cohen L."/>
        </authorList>
    </citation>
    <scope>NUCLEOTIDE SEQUENCE</scope>
    <source>
        <strain evidence="12">MM31A-1</strain>
    </source>
</reference>
<feature type="compositionally biased region" description="Basic and acidic residues" evidence="9">
    <location>
        <begin position="344"/>
        <end position="354"/>
    </location>
</feature>
<evidence type="ECO:0000256" key="2">
    <source>
        <dbReference type="ARBA" id="ARBA00010730"/>
    </source>
</evidence>
<dbReference type="GO" id="GO:0000272">
    <property type="term" value="P:polysaccharide catabolic process"/>
    <property type="evidence" value="ECO:0007669"/>
    <property type="project" value="UniProtKB-KW"/>
</dbReference>
<feature type="region of interest" description="Disordered" evidence="9">
    <location>
        <begin position="341"/>
        <end position="361"/>
    </location>
</feature>
<proteinExistence type="inferred from homology"/>
<evidence type="ECO:0000256" key="1">
    <source>
        <dbReference type="ARBA" id="ARBA00000382"/>
    </source>
</evidence>
<evidence type="ECO:0000256" key="5">
    <source>
        <dbReference type="ARBA" id="ARBA00023277"/>
    </source>
</evidence>
<dbReference type="EC" id="3.2.1.39" evidence="3"/>
<keyword evidence="8" id="KW-0624">Polysaccharide degradation</keyword>
<dbReference type="InterPro" id="IPR005200">
    <property type="entry name" value="Endo-beta-glucanase"/>
</dbReference>
<comment type="similarity">
    <text evidence="2">Belongs to the glycosyl hydrolase 81 family.</text>
</comment>
<keyword evidence="6" id="KW-0326">Glycosidase</keyword>
<feature type="domain" description="Glycosyl hydrolase family 81 C-terminal" evidence="11">
    <location>
        <begin position="841"/>
        <end position="1211"/>
    </location>
</feature>
<dbReference type="PANTHER" id="PTHR31983">
    <property type="entry name" value="ENDO-1,3(4)-BETA-GLUCANASE 1"/>
    <property type="match status" value="1"/>
</dbReference>
<evidence type="ECO:0000256" key="3">
    <source>
        <dbReference type="ARBA" id="ARBA00012780"/>
    </source>
</evidence>